<dbReference type="RefSeq" id="WP_078786285.1">
    <property type="nucleotide sequence ID" value="NZ_FMTO01000005.1"/>
</dbReference>
<comment type="caution">
    <text evidence="6">Lacks conserved residue(s) required for the propagation of feature annotation.</text>
</comment>
<dbReference type="InterPro" id="IPR050138">
    <property type="entry name" value="DHOase/Allantoinase_Hydrolase"/>
</dbReference>
<dbReference type="InterPro" id="IPR011059">
    <property type="entry name" value="Metal-dep_hydrolase_composite"/>
</dbReference>
<evidence type="ECO:0000256" key="6">
    <source>
        <dbReference type="HAMAP-Rule" id="MF_00220"/>
    </source>
</evidence>
<feature type="binding site" evidence="6">
    <location>
        <position position="235"/>
    </location>
    <ligand>
        <name>Zn(2+)</name>
        <dbReference type="ChEBI" id="CHEBI:29105"/>
        <label>2</label>
    </ligand>
</feature>
<dbReference type="PANTHER" id="PTHR43668:SF2">
    <property type="entry name" value="ALLANTOINASE"/>
    <property type="match status" value="1"/>
</dbReference>
<comment type="catalytic activity">
    <reaction evidence="6">
        <text>(S)-dihydroorotate + H2O = N-carbamoyl-L-aspartate + H(+)</text>
        <dbReference type="Rhea" id="RHEA:24296"/>
        <dbReference type="ChEBI" id="CHEBI:15377"/>
        <dbReference type="ChEBI" id="CHEBI:15378"/>
        <dbReference type="ChEBI" id="CHEBI:30864"/>
        <dbReference type="ChEBI" id="CHEBI:32814"/>
        <dbReference type="EC" id="3.5.2.3"/>
    </reaction>
</comment>
<name>A0A1T4L0S1_9FIRM</name>
<feature type="binding site" evidence="6">
    <location>
        <position position="64"/>
    </location>
    <ligand>
        <name>Zn(2+)</name>
        <dbReference type="ChEBI" id="CHEBI:29105"/>
        <label>1</label>
    </ligand>
</feature>
<evidence type="ECO:0000256" key="1">
    <source>
        <dbReference type="ARBA" id="ARBA00002368"/>
    </source>
</evidence>
<keyword evidence="3 6" id="KW-0479">Metal-binding</keyword>
<dbReference type="PANTHER" id="PTHR43668">
    <property type="entry name" value="ALLANTOINASE"/>
    <property type="match status" value="1"/>
</dbReference>
<dbReference type="InterPro" id="IPR004722">
    <property type="entry name" value="DHOase"/>
</dbReference>
<feature type="binding site" evidence="6">
    <location>
        <position position="182"/>
    </location>
    <ligand>
        <name>Zn(2+)</name>
        <dbReference type="ChEBI" id="CHEBI:29105"/>
        <label>2</label>
    </ligand>
</feature>
<dbReference type="CDD" id="cd01317">
    <property type="entry name" value="DHOase_IIa"/>
    <property type="match status" value="1"/>
</dbReference>
<dbReference type="GO" id="GO:0006145">
    <property type="term" value="P:purine nucleobase catabolic process"/>
    <property type="evidence" value="ECO:0007669"/>
    <property type="project" value="TreeGrafter"/>
</dbReference>
<dbReference type="EMBL" id="FUXA01000005">
    <property type="protein sequence ID" value="SJZ48201.1"/>
    <property type="molecule type" value="Genomic_DNA"/>
</dbReference>
<dbReference type="SUPFAM" id="SSF51338">
    <property type="entry name" value="Composite domain of metallo-dependent hydrolases"/>
    <property type="match status" value="1"/>
</dbReference>
<dbReference type="Gene3D" id="2.30.40.10">
    <property type="entry name" value="Urease, subunit C, domain 1"/>
    <property type="match status" value="1"/>
</dbReference>
<feature type="domain" description="Dihydroorotase catalytic" evidence="7">
    <location>
        <begin position="56"/>
        <end position="241"/>
    </location>
</feature>
<comment type="pathway">
    <text evidence="6">Pyrimidine metabolism; UMP biosynthesis via de novo pathway; (S)-dihydroorotate from bicarbonate: step 3/3.</text>
</comment>
<comment type="function">
    <text evidence="1 6">Catalyzes the reversible cyclization of carbamoyl aspartate to dihydroorotate.</text>
</comment>
<dbReference type="NCBIfam" id="NF006839">
    <property type="entry name" value="PRK09357.1-4"/>
    <property type="match status" value="1"/>
</dbReference>
<dbReference type="InterPro" id="IPR032466">
    <property type="entry name" value="Metal_Hydrolase"/>
</dbReference>
<dbReference type="Gene3D" id="3.20.20.140">
    <property type="entry name" value="Metal-dependent hydrolases"/>
    <property type="match status" value="1"/>
</dbReference>
<feature type="binding site" evidence="6">
    <location>
        <position position="281"/>
    </location>
    <ligand>
        <name>substrate</name>
    </ligand>
</feature>
<feature type="binding site" evidence="6">
    <location>
        <position position="98"/>
    </location>
    <ligand>
        <name>substrate</name>
    </ligand>
</feature>
<evidence type="ECO:0000256" key="2">
    <source>
        <dbReference type="ARBA" id="ARBA00010286"/>
    </source>
</evidence>
<keyword evidence="5 6" id="KW-0665">Pyrimidine biosynthesis</keyword>
<evidence type="ECO:0000259" key="7">
    <source>
        <dbReference type="Pfam" id="PF12890"/>
    </source>
</evidence>
<dbReference type="HAMAP" id="MF_00220_B">
    <property type="entry name" value="PyrC_classI_B"/>
    <property type="match status" value="1"/>
</dbReference>
<feature type="binding site" evidence="6">
    <location>
        <position position="155"/>
    </location>
    <ligand>
        <name>Zn(2+)</name>
        <dbReference type="ChEBI" id="CHEBI:29105"/>
        <label>2</label>
    </ligand>
</feature>
<organism evidence="8 9">
    <name type="scientific">Eubacterium ruminantium</name>
    <dbReference type="NCBI Taxonomy" id="42322"/>
    <lineage>
        <taxon>Bacteria</taxon>
        <taxon>Bacillati</taxon>
        <taxon>Bacillota</taxon>
        <taxon>Clostridia</taxon>
        <taxon>Eubacteriales</taxon>
        <taxon>Eubacteriaceae</taxon>
        <taxon>Eubacterium</taxon>
    </lineage>
</organism>
<dbReference type="AlphaFoldDB" id="A0A1T4L0S1"/>
<keyword evidence="9" id="KW-1185">Reference proteome</keyword>
<dbReference type="SUPFAM" id="SSF51556">
    <property type="entry name" value="Metallo-dependent hydrolases"/>
    <property type="match status" value="1"/>
</dbReference>
<dbReference type="PROSITE" id="PS00482">
    <property type="entry name" value="DIHYDROOROTASE_1"/>
    <property type="match status" value="1"/>
</dbReference>
<dbReference type="EC" id="3.5.2.3" evidence="6"/>
<evidence type="ECO:0000313" key="9">
    <source>
        <dbReference type="Proteomes" id="UP000189857"/>
    </source>
</evidence>
<dbReference type="GO" id="GO:0004151">
    <property type="term" value="F:dihydroorotase activity"/>
    <property type="evidence" value="ECO:0007669"/>
    <property type="project" value="UniProtKB-UniRule"/>
</dbReference>
<feature type="binding site" evidence="6">
    <location>
        <position position="308"/>
    </location>
    <ligand>
        <name>Zn(2+)</name>
        <dbReference type="ChEBI" id="CHEBI:29105"/>
        <label>1</label>
    </ligand>
</feature>
<keyword evidence="6" id="KW-0862">Zinc</keyword>
<feature type="active site" evidence="6">
    <location>
        <position position="308"/>
    </location>
</feature>
<reference evidence="8 9" key="1">
    <citation type="submission" date="2017-02" db="EMBL/GenBank/DDBJ databases">
        <authorList>
            <person name="Peterson S.W."/>
        </authorList>
    </citation>
    <scope>NUCLEOTIDE SEQUENCE [LARGE SCALE GENOMIC DNA]</scope>
    <source>
        <strain evidence="8 9">ATCC 17233</strain>
    </source>
</reference>
<sequence>MILIKGGHIVDPYTNTDKTADILISDGKIQSVSDSLSPEEINDNDLQVIDASGLTITPGLVDAHVHFRDPGFTYKEDIITGSAAAARGGVTTVILMANTKPAVDNLETLHYILEKGKTTGINVLQTATVTKGMKGEELVDMDLLASEGAAGFTDDGLPIMDESVLYAALKKAAELNLPVALHEEDPKFVYQAGVNKGAVSEKLGYGGADRIAEEIMTARDAVLALNTGASLCIQHISSKNSVDIVRSFQKMGADIHAEATPHHFTLTEEAVLKYGTNARMNPPVRTEEDRLSIIEGLKDGTIDMIVTDHAPHSAEEKSRPLDKAPSGITGIETSLALGIKSLVQPGHISLMKLISLMSENPAKFYHLDYKGISAGAAADLIIFGENENWIVREEEFASKASNSPFIGWELPGKIHYTICNGNIVYSA</sequence>
<feature type="binding site" evidence="6">
    <location>
        <position position="155"/>
    </location>
    <ligand>
        <name>Zn(2+)</name>
        <dbReference type="ChEBI" id="CHEBI:29105"/>
        <label>1</label>
    </ligand>
</feature>
<dbReference type="GO" id="GO:0044205">
    <property type="term" value="P:'de novo' UMP biosynthetic process"/>
    <property type="evidence" value="ECO:0007669"/>
    <property type="project" value="UniProtKB-UniRule"/>
</dbReference>
<dbReference type="NCBIfam" id="TIGR00857">
    <property type="entry name" value="pyrC_multi"/>
    <property type="match status" value="1"/>
</dbReference>
<proteinExistence type="inferred from homology"/>
<comment type="cofactor">
    <cofactor evidence="6">
        <name>Zn(2+)</name>
        <dbReference type="ChEBI" id="CHEBI:29105"/>
    </cofactor>
    <text evidence="6">Binds 2 Zn(2+) ions per subunit.</text>
</comment>
<dbReference type="GO" id="GO:0004038">
    <property type="term" value="F:allantoinase activity"/>
    <property type="evidence" value="ECO:0007669"/>
    <property type="project" value="TreeGrafter"/>
</dbReference>
<protein>
    <recommendedName>
        <fullName evidence="6">Dihydroorotase</fullName>
        <shortName evidence="6">DHOase</shortName>
        <ecNumber evidence="6">3.5.2.3</ecNumber>
    </recommendedName>
</protein>
<accession>A0A1T4L0S1</accession>
<dbReference type="OrthoDB" id="9765462at2"/>
<comment type="similarity">
    <text evidence="2 6">Belongs to the metallo-dependent hydrolases superfamily. DHOase family. Class I DHOase subfamily.</text>
</comment>
<evidence type="ECO:0000256" key="4">
    <source>
        <dbReference type="ARBA" id="ARBA00022801"/>
    </source>
</evidence>
<dbReference type="InterPro" id="IPR024403">
    <property type="entry name" value="DHOase_cat"/>
</dbReference>
<dbReference type="GO" id="GO:0005737">
    <property type="term" value="C:cytoplasm"/>
    <property type="evidence" value="ECO:0007669"/>
    <property type="project" value="TreeGrafter"/>
</dbReference>
<feature type="binding site" evidence="6">
    <location>
        <position position="312"/>
    </location>
    <ligand>
        <name>substrate</name>
    </ligand>
</feature>
<evidence type="ECO:0000256" key="5">
    <source>
        <dbReference type="ARBA" id="ARBA00022975"/>
    </source>
</evidence>
<dbReference type="InterPro" id="IPR002195">
    <property type="entry name" value="Dihydroorotase_CS"/>
</dbReference>
<feature type="binding site" evidence="6">
    <location>
        <begin position="66"/>
        <end position="68"/>
    </location>
    <ligand>
        <name>substrate</name>
    </ligand>
</feature>
<dbReference type="PROSITE" id="PS00483">
    <property type="entry name" value="DIHYDROOROTASE_2"/>
    <property type="match status" value="1"/>
</dbReference>
<feature type="binding site" evidence="6">
    <location>
        <position position="66"/>
    </location>
    <ligand>
        <name>Zn(2+)</name>
        <dbReference type="ChEBI" id="CHEBI:29105"/>
        <label>1</label>
    </ligand>
</feature>
<dbReference type="Pfam" id="PF12890">
    <property type="entry name" value="DHOase"/>
    <property type="match status" value="1"/>
</dbReference>
<evidence type="ECO:0000313" key="8">
    <source>
        <dbReference type="EMBL" id="SJZ48201.1"/>
    </source>
</evidence>
<dbReference type="UniPathway" id="UPA00070">
    <property type="reaction ID" value="UER00117"/>
</dbReference>
<dbReference type="Proteomes" id="UP000189857">
    <property type="component" value="Unassembled WGS sequence"/>
</dbReference>
<gene>
    <name evidence="6" type="primary">pyrC</name>
    <name evidence="8" type="ORF">SAMN02745110_00604</name>
</gene>
<keyword evidence="4 6" id="KW-0378">Hydrolase</keyword>
<dbReference type="GO" id="GO:0008270">
    <property type="term" value="F:zinc ion binding"/>
    <property type="evidence" value="ECO:0007669"/>
    <property type="project" value="UniProtKB-UniRule"/>
</dbReference>
<evidence type="ECO:0000256" key="3">
    <source>
        <dbReference type="ARBA" id="ARBA00022723"/>
    </source>
</evidence>